<accession>A2Q4E6</accession>
<sequence length="44" mass="4978">MQRVENVDSRSTDQGMTEGAVLTVLTMTDPNLRCNFNLMSQLIF</sequence>
<reference evidence="1" key="2">
    <citation type="submission" date="2007-03" db="EMBL/GenBank/DDBJ databases">
        <authorList>
            <consortium name="The International Medicago Genome Annotation Group"/>
        </authorList>
    </citation>
    <scope>NUCLEOTIDE SEQUENCE</scope>
</reference>
<proteinExistence type="predicted"/>
<dbReference type="EMBL" id="AC157473">
    <property type="protein sequence ID" value="ABN08496.1"/>
    <property type="molecule type" value="Genomic_DNA"/>
</dbReference>
<organism evidence="1">
    <name type="scientific">Medicago truncatula</name>
    <name type="common">Barrel medic</name>
    <name type="synonym">Medicago tribuloides</name>
    <dbReference type="NCBI Taxonomy" id="3880"/>
    <lineage>
        <taxon>Eukaryota</taxon>
        <taxon>Viridiplantae</taxon>
        <taxon>Streptophyta</taxon>
        <taxon>Embryophyta</taxon>
        <taxon>Tracheophyta</taxon>
        <taxon>Spermatophyta</taxon>
        <taxon>Magnoliopsida</taxon>
        <taxon>eudicotyledons</taxon>
        <taxon>Gunneridae</taxon>
        <taxon>Pentapetalae</taxon>
        <taxon>rosids</taxon>
        <taxon>fabids</taxon>
        <taxon>Fabales</taxon>
        <taxon>Fabaceae</taxon>
        <taxon>Papilionoideae</taxon>
        <taxon>50 kb inversion clade</taxon>
        <taxon>NPAAA clade</taxon>
        <taxon>Hologalegina</taxon>
        <taxon>IRL clade</taxon>
        <taxon>Trifolieae</taxon>
        <taxon>Medicago</taxon>
    </lineage>
</organism>
<evidence type="ECO:0000313" key="1">
    <source>
        <dbReference type="EMBL" id="ABN08496.1"/>
    </source>
</evidence>
<protein>
    <submittedName>
        <fullName evidence="1">Uncharacterized protein</fullName>
    </submittedName>
</protein>
<dbReference type="AlphaFoldDB" id="A2Q4E6"/>
<reference evidence="1" key="1">
    <citation type="submission" date="2005-02" db="EMBL/GenBank/DDBJ databases">
        <authorList>
            <person name="Town C.D."/>
        </authorList>
    </citation>
    <scope>NUCLEOTIDE SEQUENCE</scope>
</reference>
<gene>
    <name evidence="1" type="ORF">MtrDRAFT_AC157473g11v2</name>
</gene>
<name>A2Q4E6_MEDTR</name>